<dbReference type="Proteomes" id="UP000752171">
    <property type="component" value="Unassembled WGS sequence"/>
</dbReference>
<accession>A0A8T2MKA2</accession>
<evidence type="ECO:0000313" key="2">
    <source>
        <dbReference type="EMBL" id="KAG9281171.1"/>
    </source>
</evidence>
<dbReference type="AlphaFoldDB" id="A0A8T2MKA2"/>
<reference evidence="2 3" key="1">
    <citation type="submission" date="2021-07" db="EMBL/GenBank/DDBJ databases">
        <authorList>
            <person name="Imarazene B."/>
            <person name="Zahm M."/>
            <person name="Klopp C."/>
            <person name="Cabau C."/>
            <person name="Beille S."/>
            <person name="Jouanno E."/>
            <person name="Castinel A."/>
            <person name="Lluch J."/>
            <person name="Gil L."/>
            <person name="Kuchtly C."/>
            <person name="Lopez Roques C."/>
            <person name="Donnadieu C."/>
            <person name="Parrinello H."/>
            <person name="Journot L."/>
            <person name="Du K."/>
            <person name="Schartl M."/>
            <person name="Retaux S."/>
            <person name="Guiguen Y."/>
        </authorList>
    </citation>
    <scope>NUCLEOTIDE SEQUENCE [LARGE SCALE GENOMIC DNA]</scope>
    <source>
        <strain evidence="2">Pach_M1</strain>
        <tissue evidence="2">Testis</tissue>
    </source>
</reference>
<proteinExistence type="predicted"/>
<name>A0A8T2MKA2_ASTMX</name>
<dbReference type="EMBL" id="JAICCE010000002">
    <property type="protein sequence ID" value="KAG9281171.1"/>
    <property type="molecule type" value="Genomic_DNA"/>
</dbReference>
<comment type="caution">
    <text evidence="2">The sequence shown here is derived from an EMBL/GenBank/DDBJ whole genome shotgun (WGS) entry which is preliminary data.</text>
</comment>
<feature type="region of interest" description="Disordered" evidence="1">
    <location>
        <begin position="105"/>
        <end position="138"/>
    </location>
</feature>
<sequence>MPFPVYFSDGAAELLDFLDWLDDYYPRFPRPNLRALLQVPGVATVETLVFLCPSFPLLRPDGFAQLLYLPDVGLFYPTFFPLVWEDRAESQQPYCPPVLHGSAVASLPEDQGPPNCLQTAGASTGQGPQAGGPLHRSP</sequence>
<organism evidence="2 3">
    <name type="scientific">Astyanax mexicanus</name>
    <name type="common">Blind cave fish</name>
    <name type="synonym">Astyanax fasciatus mexicanus</name>
    <dbReference type="NCBI Taxonomy" id="7994"/>
    <lineage>
        <taxon>Eukaryota</taxon>
        <taxon>Metazoa</taxon>
        <taxon>Chordata</taxon>
        <taxon>Craniata</taxon>
        <taxon>Vertebrata</taxon>
        <taxon>Euteleostomi</taxon>
        <taxon>Actinopterygii</taxon>
        <taxon>Neopterygii</taxon>
        <taxon>Teleostei</taxon>
        <taxon>Ostariophysi</taxon>
        <taxon>Characiformes</taxon>
        <taxon>Characoidei</taxon>
        <taxon>Acestrorhamphidae</taxon>
        <taxon>Acestrorhamphinae</taxon>
        <taxon>Astyanax</taxon>
    </lineage>
</organism>
<feature type="compositionally biased region" description="Polar residues" evidence="1">
    <location>
        <begin position="116"/>
        <end position="127"/>
    </location>
</feature>
<protein>
    <submittedName>
        <fullName evidence="2">Uncharacterized protein</fullName>
    </submittedName>
</protein>
<evidence type="ECO:0000256" key="1">
    <source>
        <dbReference type="SAM" id="MobiDB-lite"/>
    </source>
</evidence>
<gene>
    <name evidence="2" type="ORF">AMEX_G3959</name>
</gene>
<evidence type="ECO:0000313" key="3">
    <source>
        <dbReference type="Proteomes" id="UP000752171"/>
    </source>
</evidence>